<reference evidence="2 3" key="1">
    <citation type="journal article" date="2018" name="New Phytol.">
        <title>Phylogenomics of Endogonaceae and evolution of mycorrhizas within Mucoromycota.</title>
        <authorList>
            <person name="Chang Y."/>
            <person name="Desiro A."/>
            <person name="Na H."/>
            <person name="Sandor L."/>
            <person name="Lipzen A."/>
            <person name="Clum A."/>
            <person name="Barry K."/>
            <person name="Grigoriev I.V."/>
            <person name="Martin F.M."/>
            <person name="Stajich J.E."/>
            <person name="Smith M.E."/>
            <person name="Bonito G."/>
            <person name="Spatafora J.W."/>
        </authorList>
    </citation>
    <scope>NUCLEOTIDE SEQUENCE [LARGE SCALE GENOMIC DNA]</scope>
    <source>
        <strain evidence="2 3">AD002</strain>
    </source>
</reference>
<dbReference type="Proteomes" id="UP000274822">
    <property type="component" value="Unassembled WGS sequence"/>
</dbReference>
<dbReference type="PANTHER" id="PTHR31956:SF1">
    <property type="entry name" value="NON-SPECIFIC PHOSPHOLIPASE C1"/>
    <property type="match status" value="1"/>
</dbReference>
<dbReference type="Gene3D" id="3.40.720.10">
    <property type="entry name" value="Alkaline Phosphatase, subunit A"/>
    <property type="match status" value="1"/>
</dbReference>
<dbReference type="GO" id="GO:0042578">
    <property type="term" value="F:phosphoric ester hydrolase activity"/>
    <property type="evidence" value="ECO:0007669"/>
    <property type="project" value="UniProtKB-ARBA"/>
</dbReference>
<dbReference type="PANTHER" id="PTHR31956">
    <property type="entry name" value="NON-SPECIFIC PHOSPHOLIPASE C4-RELATED"/>
    <property type="match status" value="1"/>
</dbReference>
<evidence type="ECO:0000256" key="1">
    <source>
        <dbReference type="ARBA" id="ARBA00022801"/>
    </source>
</evidence>
<name>A0A433Q6J1_9FUNG</name>
<keyword evidence="1" id="KW-0378">Hydrolase</keyword>
<comment type="caution">
    <text evidence="2">The sequence shown here is derived from an EMBL/GenBank/DDBJ whole genome shotgun (WGS) entry which is preliminary data.</text>
</comment>
<keyword evidence="3" id="KW-1185">Reference proteome</keyword>
<evidence type="ECO:0000313" key="3">
    <source>
        <dbReference type="Proteomes" id="UP000274822"/>
    </source>
</evidence>
<gene>
    <name evidence="2" type="ORF">BC938DRAFT_472242</name>
</gene>
<evidence type="ECO:0000313" key="2">
    <source>
        <dbReference type="EMBL" id="RUS25387.1"/>
    </source>
</evidence>
<dbReference type="InterPro" id="IPR017850">
    <property type="entry name" value="Alkaline_phosphatase_core_sf"/>
</dbReference>
<sequence>MARVTQGKSSSLPPNIFREHRHKIELLISTLAFASSCSRHHGDLENDTVRNMSAIFTQLFELPEPTSVAAAALPFERRIYNEDDPKIGHLVVLMLENHSFDNLFGWLTRVDPRINGLTGDEYNPLNTTTNIFVTDKMMSILLSCNQLTLIQSFDPPHSINDITTQIYWNGTGIGEEPTMMGFVHDATLVENTTNPNIVGETMNSLNPSQIPTSVTLARNYAIIDGWFSSVPGPTNPNRQFVHSATSAGEIDNHSGKFSYPQRPIYANLDQANITWKVYIDKDTGSFGT</sequence>
<proteinExistence type="predicted"/>
<dbReference type="EMBL" id="RBNJ01013106">
    <property type="protein sequence ID" value="RUS25387.1"/>
    <property type="molecule type" value="Genomic_DNA"/>
</dbReference>
<dbReference type="GO" id="GO:0009395">
    <property type="term" value="P:phospholipid catabolic process"/>
    <property type="evidence" value="ECO:0007669"/>
    <property type="project" value="TreeGrafter"/>
</dbReference>
<dbReference type="InterPro" id="IPR007312">
    <property type="entry name" value="Phosphoesterase"/>
</dbReference>
<accession>A0A433Q6J1</accession>
<protein>
    <submittedName>
        <fullName evidence="2">Phosphoesterase family-domain-containing protein</fullName>
    </submittedName>
</protein>
<organism evidence="2 3">
    <name type="scientific">Jimgerdemannia flammicorona</name>
    <dbReference type="NCBI Taxonomy" id="994334"/>
    <lineage>
        <taxon>Eukaryota</taxon>
        <taxon>Fungi</taxon>
        <taxon>Fungi incertae sedis</taxon>
        <taxon>Mucoromycota</taxon>
        <taxon>Mucoromycotina</taxon>
        <taxon>Endogonomycetes</taxon>
        <taxon>Endogonales</taxon>
        <taxon>Endogonaceae</taxon>
        <taxon>Jimgerdemannia</taxon>
    </lineage>
</organism>
<dbReference type="Pfam" id="PF04185">
    <property type="entry name" value="Phosphoesterase"/>
    <property type="match status" value="1"/>
</dbReference>
<dbReference type="AlphaFoldDB" id="A0A433Q6J1"/>